<keyword evidence="4" id="KW-0865">Zymogen</keyword>
<sequence length="549" mass="58329">MKYFRWTSTGYLALFVSFLLACQSSTDQQKPTSETELSQTDTSPGGMVSAAHPLATKAGVEMLRQGGNAVDAAVASAFALAVVEPSMSGLGGRLQAIVRLPDGTVKGVDATTQAPLTYDAATAPKAPYGYATIGIPGVVAGLTKLLADYGSLPLSTVIQPAIGYAENGYELLPMAAARHHSQQDRLKEFAGSSKYFLKADSSTYAAGELFVQKDLANTLRQIADGGGDAFYKGAIAEKIAQDMEANGGIITQEDLAGYEARDAEVLHSEFEGYDVYGLSMPSYGAITLEILNLIEQMPEPEDEDDWAANLYQAMELGYQDRRHQTEDSIPILITDEYAQALLAGTSETTALKSNNSTNIPASWRAEMGHTTHLSTADSSGMMVALTQSLGPNMGSKVATDGLGFLYAVTLGGYLGEFEPGQRAASHISPMVLSQGDEPFLALGAAGGSRIPTAIVSVISRVVDQQKSLEEALALPRVYADEDTVLLEMHSAEGWNDETVKAIEAHGFNVKEIAEEARFGRVHAVIYNPETKTFTGVADPDWEGAAGAPE</sequence>
<dbReference type="PRINTS" id="PR01210">
    <property type="entry name" value="GGTRANSPTASE"/>
</dbReference>
<dbReference type="PANTHER" id="PTHR43199:SF1">
    <property type="entry name" value="GLUTATHIONE HYDROLASE PROENZYME"/>
    <property type="match status" value="1"/>
</dbReference>
<reference evidence="7" key="2">
    <citation type="journal article" date="2024" name="Antonie Van Leeuwenhoek">
        <title>Roseihalotalea indica gen. nov., sp. nov., a halophilic Bacteroidetes from mesopelagic Southwest Indian Ocean with higher carbohydrate metabolic potential.</title>
        <authorList>
            <person name="Chen B."/>
            <person name="Zhang M."/>
            <person name="Lin D."/>
            <person name="Ye J."/>
            <person name="Tang K."/>
        </authorList>
    </citation>
    <scope>NUCLEOTIDE SEQUENCE</scope>
    <source>
        <strain evidence="7">TK19036</strain>
    </source>
</reference>
<comment type="similarity">
    <text evidence="1">Belongs to the gamma-glutamyltransferase family.</text>
</comment>
<evidence type="ECO:0000256" key="6">
    <source>
        <dbReference type="SAM" id="SignalP"/>
    </source>
</evidence>
<feature type="region of interest" description="Disordered" evidence="5">
    <location>
        <begin position="28"/>
        <end position="50"/>
    </location>
</feature>
<keyword evidence="3" id="KW-0378">Hydrolase</keyword>
<feature type="compositionally biased region" description="Polar residues" evidence="5">
    <location>
        <begin position="28"/>
        <end position="43"/>
    </location>
</feature>
<dbReference type="PROSITE" id="PS51257">
    <property type="entry name" value="PROKAR_LIPOPROTEIN"/>
    <property type="match status" value="1"/>
</dbReference>
<name>A0AA49JGG0_9BACT</name>
<dbReference type="GO" id="GO:0016787">
    <property type="term" value="F:hydrolase activity"/>
    <property type="evidence" value="ECO:0007669"/>
    <property type="project" value="UniProtKB-KW"/>
</dbReference>
<accession>A0AA49JGG0</accession>
<evidence type="ECO:0000256" key="2">
    <source>
        <dbReference type="ARBA" id="ARBA00022679"/>
    </source>
</evidence>
<feature type="chain" id="PRO_5041284082" evidence="6">
    <location>
        <begin position="22"/>
        <end position="549"/>
    </location>
</feature>
<dbReference type="Gene3D" id="3.60.20.40">
    <property type="match status" value="1"/>
</dbReference>
<reference evidence="7" key="1">
    <citation type="journal article" date="2023" name="Comput. Struct. Biotechnol. J.">
        <title>Discovery of a novel marine Bacteroidetes with a rich repertoire of carbohydrate-active enzymes.</title>
        <authorList>
            <person name="Chen B."/>
            <person name="Liu G."/>
            <person name="Chen Q."/>
            <person name="Wang H."/>
            <person name="Liu L."/>
            <person name="Tang K."/>
        </authorList>
    </citation>
    <scope>NUCLEOTIDE SEQUENCE</scope>
    <source>
        <strain evidence="7">TK19036</strain>
    </source>
</reference>
<dbReference type="AlphaFoldDB" id="A0AA49JGG0"/>
<dbReference type="SUPFAM" id="SSF56235">
    <property type="entry name" value="N-terminal nucleophile aminohydrolases (Ntn hydrolases)"/>
    <property type="match status" value="1"/>
</dbReference>
<evidence type="ECO:0000256" key="4">
    <source>
        <dbReference type="ARBA" id="ARBA00023145"/>
    </source>
</evidence>
<keyword evidence="7" id="KW-0012">Acyltransferase</keyword>
<dbReference type="EC" id="2.3.2.2" evidence="7"/>
<keyword evidence="6" id="KW-0732">Signal</keyword>
<evidence type="ECO:0000256" key="5">
    <source>
        <dbReference type="SAM" id="MobiDB-lite"/>
    </source>
</evidence>
<dbReference type="EMBL" id="CP120682">
    <property type="protein sequence ID" value="WKN37194.1"/>
    <property type="molecule type" value="Genomic_DNA"/>
</dbReference>
<proteinExistence type="inferred from homology"/>
<dbReference type="Pfam" id="PF01019">
    <property type="entry name" value="G_glu_transpept"/>
    <property type="match status" value="1"/>
</dbReference>
<dbReference type="InterPro" id="IPR043138">
    <property type="entry name" value="GGT_lsub"/>
</dbReference>
<keyword evidence="2 7" id="KW-0808">Transferase</keyword>
<organism evidence="7">
    <name type="scientific">Roseihalotalea indica</name>
    <dbReference type="NCBI Taxonomy" id="2867963"/>
    <lineage>
        <taxon>Bacteria</taxon>
        <taxon>Pseudomonadati</taxon>
        <taxon>Bacteroidota</taxon>
        <taxon>Cytophagia</taxon>
        <taxon>Cytophagales</taxon>
        <taxon>Catalimonadaceae</taxon>
        <taxon>Roseihalotalea</taxon>
    </lineage>
</organism>
<protein>
    <submittedName>
        <fullName evidence="7">Gamma-glutamyltransferase</fullName>
        <ecNumber evidence="7">2.3.2.2</ecNumber>
    </submittedName>
</protein>
<evidence type="ECO:0000256" key="3">
    <source>
        <dbReference type="ARBA" id="ARBA00022801"/>
    </source>
</evidence>
<dbReference type="InterPro" id="IPR051792">
    <property type="entry name" value="GGT_bact"/>
</dbReference>
<evidence type="ECO:0000313" key="7">
    <source>
        <dbReference type="EMBL" id="WKN37194.1"/>
    </source>
</evidence>
<dbReference type="InterPro" id="IPR029055">
    <property type="entry name" value="Ntn_hydrolases_N"/>
</dbReference>
<gene>
    <name evidence="7" type="ORF">K4G66_00540</name>
</gene>
<dbReference type="GO" id="GO:0103068">
    <property type="term" value="F:leukotriene C4 gamma-glutamyl transferase activity"/>
    <property type="evidence" value="ECO:0007669"/>
    <property type="project" value="UniProtKB-EC"/>
</dbReference>
<evidence type="ECO:0000256" key="1">
    <source>
        <dbReference type="ARBA" id="ARBA00009381"/>
    </source>
</evidence>
<dbReference type="PANTHER" id="PTHR43199">
    <property type="entry name" value="GLUTATHIONE HYDROLASE"/>
    <property type="match status" value="1"/>
</dbReference>
<feature type="signal peptide" evidence="6">
    <location>
        <begin position="1"/>
        <end position="21"/>
    </location>
</feature>
<dbReference type="InterPro" id="IPR043137">
    <property type="entry name" value="GGT_ssub_C"/>
</dbReference>
<dbReference type="Gene3D" id="1.10.246.130">
    <property type="match status" value="1"/>
</dbReference>